<evidence type="ECO:0000313" key="4">
    <source>
        <dbReference type="Proteomes" id="UP001382904"/>
    </source>
</evidence>
<sequence>MDVAQKYDRRAGCGRGVPGQDLLRSVAARKDLRLPDGWVVSGHGGTGSAASSPWIGIFDPDINLKSQSGLYLAYIFSTDLSSVTLTLQQGVTELERKIKKRKPFLTHLERQAARLCEALPPKLVAEWNHRPALGGEPGSLPESYEVASVVARRYEIAVLPPEEVLNRDLGVAASLLQRAAAAQQSLRSAPDAEVRGGGASLTDPLSGFQPRSSRGYVADIAAKQQLKSQHHEALIEDFGAYIQTRGYQPTNLRIHPKDLLLHQHEAVGEGNAEWLVEAKMVADGNPTAAVRGAVGQLLEYSYFLYRGRQLPAPRLLALFSEDILAYAQYLEDQGIASIWRAGDGWAGSPTAAAWGMVD</sequence>
<proteinExistence type="predicted"/>
<keyword evidence="4" id="KW-1185">Reference proteome</keyword>
<evidence type="ECO:0000259" key="2">
    <source>
        <dbReference type="Pfam" id="PF12102"/>
    </source>
</evidence>
<evidence type="ECO:0000256" key="1">
    <source>
        <dbReference type="SAM" id="MobiDB-lite"/>
    </source>
</evidence>
<comment type="caution">
    <text evidence="3">The sequence shown here is derived from an EMBL/GenBank/DDBJ whole genome shotgun (WGS) entry which is preliminary data.</text>
</comment>
<protein>
    <submittedName>
        <fullName evidence="3">DUF3578 domain-containing protein</fullName>
    </submittedName>
</protein>
<feature type="domain" description="Type IV methyl-directed restriction enzyme EcoKMcrB subunit DNA-binding" evidence="2">
    <location>
        <begin position="35"/>
        <end position="169"/>
    </location>
</feature>
<evidence type="ECO:0000313" key="3">
    <source>
        <dbReference type="EMBL" id="MEJ8644155.1"/>
    </source>
</evidence>
<organism evidence="3 4">
    <name type="scientific">Streptomyces caledonius</name>
    <dbReference type="NCBI Taxonomy" id="3134107"/>
    <lineage>
        <taxon>Bacteria</taxon>
        <taxon>Bacillati</taxon>
        <taxon>Actinomycetota</taxon>
        <taxon>Actinomycetes</taxon>
        <taxon>Kitasatosporales</taxon>
        <taxon>Streptomycetaceae</taxon>
        <taxon>Streptomyces</taxon>
    </lineage>
</organism>
<reference evidence="3 4" key="1">
    <citation type="submission" date="2024-03" db="EMBL/GenBank/DDBJ databases">
        <title>Novel Streptomyces species of biotechnological and ecological value are a feature of Machair soil.</title>
        <authorList>
            <person name="Prole J.R."/>
            <person name="Goodfellow M."/>
            <person name="Allenby N."/>
            <person name="Ward A.C."/>
        </authorList>
    </citation>
    <scope>NUCLEOTIDE SEQUENCE [LARGE SCALE GENOMIC DNA]</scope>
    <source>
        <strain evidence="3 4">MS1.HAVA.3</strain>
    </source>
</reference>
<accession>A0ABU8U8H3</accession>
<feature type="region of interest" description="Disordered" evidence="1">
    <location>
        <begin position="186"/>
        <end position="210"/>
    </location>
</feature>
<dbReference type="Gene3D" id="3.30.920.90">
    <property type="match status" value="1"/>
</dbReference>
<dbReference type="InterPro" id="IPR021961">
    <property type="entry name" value="McrB_DNA-bd"/>
</dbReference>
<gene>
    <name evidence="3" type="ORF">WKI68_28175</name>
</gene>
<dbReference type="Proteomes" id="UP001382904">
    <property type="component" value="Unassembled WGS sequence"/>
</dbReference>
<dbReference type="Pfam" id="PF12102">
    <property type="entry name" value="MrcB_N"/>
    <property type="match status" value="1"/>
</dbReference>
<name>A0ABU8U8H3_9ACTN</name>
<dbReference type="EMBL" id="JBBKAM010000002">
    <property type="protein sequence ID" value="MEJ8644155.1"/>
    <property type="molecule type" value="Genomic_DNA"/>
</dbReference>